<evidence type="ECO:0008006" key="4">
    <source>
        <dbReference type="Google" id="ProtNLM"/>
    </source>
</evidence>
<sequence>MAVMWGADADELDDLGRRMTQAADLLDAVRHEVSAALGRAAWDGDDAADFHGQWNHRLAGLLQTTTNATRDASTRLHRNAAEQRRASGTDSGNPTAPLARPGGGGGDGGWGGDGSGFGPGQAWEWGSLFAGTVMLGVDGLDVFKKIGAVDRFAHRPLVELLTKEHALFGLADDATGLKGVVHAADRLGPLALIGAGVDGYTLGSELARGGDWDRKKTDAAVDVAFDIAEAAAITVPPLALGIGAVHVGFDLYEKLPPNVHHAIEGAVVNAAKDVVNAHVEAVKAEVHLVQDVAKGATHIVSGGVNAAKHFLGFGK</sequence>
<evidence type="ECO:0000256" key="1">
    <source>
        <dbReference type="SAM" id="MobiDB-lite"/>
    </source>
</evidence>
<evidence type="ECO:0000313" key="2">
    <source>
        <dbReference type="EMBL" id="MFB9449202.1"/>
    </source>
</evidence>
<accession>A0ABV5MK23</accession>
<feature type="region of interest" description="Disordered" evidence="1">
    <location>
        <begin position="74"/>
        <end position="116"/>
    </location>
</feature>
<protein>
    <recommendedName>
        <fullName evidence="4">WXG100 family type VII secretion target</fullName>
    </recommendedName>
</protein>
<feature type="compositionally biased region" description="Gly residues" evidence="1">
    <location>
        <begin position="101"/>
        <end position="116"/>
    </location>
</feature>
<dbReference type="Proteomes" id="UP001589608">
    <property type="component" value="Unassembled WGS sequence"/>
</dbReference>
<comment type="caution">
    <text evidence="2">The sequence shown here is derived from an EMBL/GenBank/DDBJ whole genome shotgun (WGS) entry which is preliminary data.</text>
</comment>
<gene>
    <name evidence="2" type="ORF">ACFFTR_39510</name>
</gene>
<dbReference type="EMBL" id="JBHMCA010000063">
    <property type="protein sequence ID" value="MFB9449202.1"/>
    <property type="molecule type" value="Genomic_DNA"/>
</dbReference>
<dbReference type="RefSeq" id="WP_223092867.1">
    <property type="nucleotide sequence ID" value="NZ_CP061913.1"/>
</dbReference>
<proteinExistence type="predicted"/>
<keyword evidence="3" id="KW-1185">Reference proteome</keyword>
<name>A0ABV5MK23_9ACTN</name>
<evidence type="ECO:0000313" key="3">
    <source>
        <dbReference type="Proteomes" id="UP001589608"/>
    </source>
</evidence>
<reference evidence="2 3" key="1">
    <citation type="submission" date="2024-09" db="EMBL/GenBank/DDBJ databases">
        <authorList>
            <person name="Sun Q."/>
            <person name="Mori K."/>
        </authorList>
    </citation>
    <scope>NUCLEOTIDE SEQUENCE [LARGE SCALE GENOMIC DNA]</scope>
    <source>
        <strain evidence="2 3">JCM 3307</strain>
    </source>
</reference>
<organism evidence="2 3">
    <name type="scientific">Dactylosporangium vinaceum</name>
    <dbReference type="NCBI Taxonomy" id="53362"/>
    <lineage>
        <taxon>Bacteria</taxon>
        <taxon>Bacillati</taxon>
        <taxon>Actinomycetota</taxon>
        <taxon>Actinomycetes</taxon>
        <taxon>Micromonosporales</taxon>
        <taxon>Micromonosporaceae</taxon>
        <taxon>Dactylosporangium</taxon>
    </lineage>
</organism>